<dbReference type="OrthoDB" id="365277at2759"/>
<dbReference type="RefSeq" id="XP_013231737.1">
    <property type="nucleotide sequence ID" value="XM_013376283.1"/>
</dbReference>
<keyword evidence="1" id="KW-0472">Membrane</keyword>
<dbReference type="Proteomes" id="UP000030747">
    <property type="component" value="Unassembled WGS sequence"/>
</dbReference>
<dbReference type="PANTHER" id="PTHR13270">
    <property type="entry name" value="PROTEIN C20ORF116-RELATED"/>
    <property type="match status" value="1"/>
</dbReference>
<keyword evidence="3" id="KW-1185">Reference proteome</keyword>
<feature type="transmembrane region" description="Helical" evidence="1">
    <location>
        <begin position="357"/>
        <end position="384"/>
    </location>
</feature>
<proteinExistence type="predicted"/>
<gene>
    <name evidence="2" type="ORF">ETH_00005735</name>
</gene>
<keyword evidence="1" id="KW-0812">Transmembrane</keyword>
<dbReference type="PANTHER" id="PTHR13270:SF13">
    <property type="entry name" value="LIMPET, ISOFORM K"/>
    <property type="match status" value="1"/>
</dbReference>
<dbReference type="VEuPathDB" id="ToxoDB:ETH_00005735"/>
<accession>U6KSB8</accession>
<reference evidence="2" key="2">
    <citation type="submission" date="2013-10" db="EMBL/GenBank/DDBJ databases">
        <authorList>
            <person name="Aslett M."/>
        </authorList>
    </citation>
    <scope>NUCLEOTIDE SEQUENCE [LARGE SCALE GENOMIC DNA]</scope>
    <source>
        <strain evidence="2">Houghton</strain>
    </source>
</reference>
<name>U6KSB8_EIMTE</name>
<feature type="transmembrane region" description="Helical" evidence="1">
    <location>
        <begin position="390"/>
        <end position="414"/>
    </location>
</feature>
<sequence length="459" mass="45977">MGGCRRLGVHSKKGLKVFGSLENLNEGTLLFHVLDPANPPLLFLEEARALPPHFLSQFSFFSFSNNLFNSIPLSFSEAAEVAKLGVDVLQPLVSYLQQKETEQQQQQQQQQRRSTLSTSIADTSSITASSSSSSSSSSSFNNKFYDEYSCLCVLPLNPHSAQRPAADWNALVGGCGGFAAAGAAAGAAAAGAALEVFVEGSKVAAAALQQQIHNHMLSFLGPHWVSLCKLPAAHVWPGGALDGDRDIIDLEGITHLITAYWNEVFEQTVVDPQLVHHLQTYVIRWATQDLSFFDAAYVLSFLKVAAALLRAFGADEGVSRLEAAAAAAAAAAALTTAMAAVGATARVPIAGATARVPIAAAVAIAATAAAVAITAAAAAVAIAAAAAAAAVAAAAAAVAIAAEAAVVAIAAAAAPTAVAAAAATAVGAAAEAAAAAAAAAGDKAAVAAAAAAAAATGDS</sequence>
<protein>
    <submittedName>
        <fullName evidence="2">Chromosome III, complete sequence, related</fullName>
    </submittedName>
</protein>
<feature type="transmembrane region" description="Helical" evidence="1">
    <location>
        <begin position="324"/>
        <end position="345"/>
    </location>
</feature>
<dbReference type="EMBL" id="HG675415">
    <property type="protein sequence ID" value="CDJ40987.1"/>
    <property type="molecule type" value="Genomic_DNA"/>
</dbReference>
<dbReference type="AlphaFoldDB" id="U6KSB8"/>
<dbReference type="VEuPathDB" id="ToxoDB:ETH2_1206500"/>
<organism evidence="2 3">
    <name type="scientific">Eimeria tenella</name>
    <name type="common">Coccidian parasite</name>
    <dbReference type="NCBI Taxonomy" id="5802"/>
    <lineage>
        <taxon>Eukaryota</taxon>
        <taxon>Sar</taxon>
        <taxon>Alveolata</taxon>
        <taxon>Apicomplexa</taxon>
        <taxon>Conoidasida</taxon>
        <taxon>Coccidia</taxon>
        <taxon>Eucoccidiorida</taxon>
        <taxon>Eimeriorina</taxon>
        <taxon>Eimeriidae</taxon>
        <taxon>Eimeria</taxon>
    </lineage>
</organism>
<reference evidence="2" key="1">
    <citation type="submission" date="2013-10" db="EMBL/GenBank/DDBJ databases">
        <title>Genomic analysis of the causative agents of coccidiosis in chickens.</title>
        <authorList>
            <person name="Reid A.J."/>
            <person name="Blake D."/>
            <person name="Billington K."/>
            <person name="Browne H."/>
            <person name="Dunn M."/>
            <person name="Hung S."/>
            <person name="Kawahara F."/>
            <person name="Miranda-Saavedra D."/>
            <person name="Mourier T."/>
            <person name="Nagra H."/>
            <person name="Otto T.D."/>
            <person name="Rawlings N."/>
            <person name="Sanchez A."/>
            <person name="Sanders M."/>
            <person name="Subramaniam C."/>
            <person name="Tay Y."/>
            <person name="Dear P."/>
            <person name="Doerig C."/>
            <person name="Gruber A."/>
            <person name="Parkinson J."/>
            <person name="Shirley M."/>
            <person name="Wan K.L."/>
            <person name="Berriman M."/>
            <person name="Tomley F."/>
            <person name="Pain A."/>
        </authorList>
    </citation>
    <scope>NUCLEOTIDE SEQUENCE [LARGE SCALE GENOMIC DNA]</scope>
    <source>
        <strain evidence="2">Houghton</strain>
    </source>
</reference>
<evidence type="ECO:0000313" key="3">
    <source>
        <dbReference type="Proteomes" id="UP000030747"/>
    </source>
</evidence>
<feature type="transmembrane region" description="Helical" evidence="1">
    <location>
        <begin position="292"/>
        <end position="312"/>
    </location>
</feature>
<dbReference type="GeneID" id="25250355"/>
<evidence type="ECO:0000313" key="2">
    <source>
        <dbReference type="EMBL" id="CDJ40987.1"/>
    </source>
</evidence>
<evidence type="ECO:0000256" key="1">
    <source>
        <dbReference type="SAM" id="Phobius"/>
    </source>
</evidence>
<keyword evidence="1" id="KW-1133">Transmembrane helix</keyword>